<keyword evidence="1" id="KW-0862">Zinc</keyword>
<dbReference type="GO" id="GO:0008270">
    <property type="term" value="F:zinc ion binding"/>
    <property type="evidence" value="ECO:0007669"/>
    <property type="project" value="UniProtKB-KW"/>
</dbReference>
<evidence type="ECO:0000256" key="1">
    <source>
        <dbReference type="PROSITE-ProRule" id="PRU00325"/>
    </source>
</evidence>
<comment type="caution">
    <text evidence="3">The sequence shown here is derived from an EMBL/GenBank/DDBJ whole genome shotgun (WGS) entry which is preliminary data.</text>
</comment>
<keyword evidence="4" id="KW-1185">Reference proteome</keyword>
<dbReference type="InterPro" id="IPR011604">
    <property type="entry name" value="PDDEXK-like_dom_sf"/>
</dbReference>
<organism evidence="3 4">
    <name type="scientific">Adineta ricciae</name>
    <name type="common">Rotifer</name>
    <dbReference type="NCBI Taxonomy" id="249248"/>
    <lineage>
        <taxon>Eukaryota</taxon>
        <taxon>Metazoa</taxon>
        <taxon>Spiralia</taxon>
        <taxon>Gnathifera</taxon>
        <taxon>Rotifera</taxon>
        <taxon>Eurotatoria</taxon>
        <taxon>Bdelloidea</taxon>
        <taxon>Adinetida</taxon>
        <taxon>Adinetidae</taxon>
        <taxon>Adineta</taxon>
    </lineage>
</organism>
<dbReference type="SUPFAM" id="SSF52980">
    <property type="entry name" value="Restriction endonuclease-like"/>
    <property type="match status" value="1"/>
</dbReference>
<dbReference type="PANTHER" id="PTHR47526:SF4">
    <property type="entry name" value="SWIM-TYPE DOMAIN-CONTAINING PROTEIN"/>
    <property type="match status" value="1"/>
</dbReference>
<evidence type="ECO:0000313" key="3">
    <source>
        <dbReference type="EMBL" id="CAF1621492.1"/>
    </source>
</evidence>
<reference evidence="3" key="1">
    <citation type="submission" date="2021-02" db="EMBL/GenBank/DDBJ databases">
        <authorList>
            <person name="Nowell W R."/>
        </authorList>
    </citation>
    <scope>NUCLEOTIDE SEQUENCE</scope>
</reference>
<dbReference type="PROSITE" id="PS50966">
    <property type="entry name" value="ZF_SWIM"/>
    <property type="match status" value="1"/>
</dbReference>
<evidence type="ECO:0000259" key="2">
    <source>
        <dbReference type="PROSITE" id="PS50966"/>
    </source>
</evidence>
<protein>
    <recommendedName>
        <fullName evidence="2">SWIM-type domain-containing protein</fullName>
    </recommendedName>
</protein>
<dbReference type="InterPro" id="IPR011335">
    <property type="entry name" value="Restrct_endonuc-II-like"/>
</dbReference>
<name>A0A816CG21_ADIRI</name>
<dbReference type="PANTHER" id="PTHR47526">
    <property type="entry name" value="ATP-DEPENDENT DNA HELICASE"/>
    <property type="match status" value="1"/>
</dbReference>
<dbReference type="Proteomes" id="UP000663828">
    <property type="component" value="Unassembled WGS sequence"/>
</dbReference>
<dbReference type="InterPro" id="IPR007527">
    <property type="entry name" value="Znf_SWIM"/>
</dbReference>
<accession>A0A816CG21</accession>
<gene>
    <name evidence="3" type="ORF">XAT740_LOCUS50307</name>
</gene>
<feature type="domain" description="SWIM-type" evidence="2">
    <location>
        <begin position="84"/>
        <end position="126"/>
    </location>
</feature>
<sequence length="427" mass="48624">MAISSSSSMSIVDYKRPFNVDASSITEYFCSVLASDGRSDRGALRNGNLLFKNHFVHSIAVSRRFIEVTIIAKCRAQMKKAVTYEVKLLINTNRPADIISGCCQCVAGQGPKAACKHIAALYFGLLDYDDKKLYDARTQRLQEWHKPTRRSSNPVALQDIDFGCLRHGMTSQESPQYLTFLKDYTFVPRAETTLQQLLVKYNQESTIAASFFVSEQPSSADSPLPGRVVSQSPVAFDFSTDPSIIQYYYEKIHVSSNEISKIEIATRGQAACAQWFKDRKIRILVNICTSTYPSGLLIDQTAPYLCCSPDALVVEVVNNTKSFGILECKYVYADEHATWDSLIAARENFCLEWKDIQLQLRSDHPYYYQLIALLGIIDYAWIDICILKGQDVHIQRLTKNDMVWSKIKQKLTKFYFKYFLPQILKEE</sequence>
<keyword evidence="1" id="KW-0863">Zinc-finger</keyword>
<dbReference type="GO" id="GO:0006281">
    <property type="term" value="P:DNA repair"/>
    <property type="evidence" value="ECO:0007669"/>
    <property type="project" value="UniProtKB-ARBA"/>
</dbReference>
<dbReference type="Gene3D" id="3.90.320.10">
    <property type="match status" value="1"/>
</dbReference>
<proteinExistence type="predicted"/>
<keyword evidence="1" id="KW-0479">Metal-binding</keyword>
<dbReference type="EMBL" id="CAJNOR010007679">
    <property type="protein sequence ID" value="CAF1621492.1"/>
    <property type="molecule type" value="Genomic_DNA"/>
</dbReference>
<evidence type="ECO:0000313" key="4">
    <source>
        <dbReference type="Proteomes" id="UP000663828"/>
    </source>
</evidence>
<dbReference type="AlphaFoldDB" id="A0A816CG21"/>